<dbReference type="Proteomes" id="UP000027616">
    <property type="component" value="Chromosome I"/>
</dbReference>
<accession>A0A060R6N5</accession>
<dbReference type="STRING" id="1433126.BN938_0562"/>
<evidence type="ECO:0000313" key="3">
    <source>
        <dbReference type="Proteomes" id="UP000027616"/>
    </source>
</evidence>
<sequence length="233" mass="25666">METLLICLLLLYNAWLVAYILSGRKKKDNSSVKERAPDKPTQQTDEIVGKSRFKMKPKEQVASIPKPQAATEPEGEDITDIAVTFADENEDTPSARLSGEQIDEAFEDIRISDVPQEYDEDEQERLPSKGYASGASFEEIGAAIKTAENPSATPQERKQAGQLFSDMEGDDLFSKIIGSSSDRAKRISGLMDEILNKPISEQGEAVGVSLHPRTNTEVKVPADISGFDIRDFV</sequence>
<feature type="region of interest" description="Disordered" evidence="1">
    <location>
        <begin position="27"/>
        <end position="76"/>
    </location>
</feature>
<dbReference type="OrthoDB" id="1098855at2"/>
<dbReference type="EMBL" id="HG934468">
    <property type="protein sequence ID" value="CDN30667.1"/>
    <property type="molecule type" value="Genomic_DNA"/>
</dbReference>
<dbReference type="HOGENOM" id="CLU_098635_0_0_10"/>
<evidence type="ECO:0000256" key="1">
    <source>
        <dbReference type="SAM" id="MobiDB-lite"/>
    </source>
</evidence>
<feature type="compositionally biased region" description="Basic and acidic residues" evidence="1">
    <location>
        <begin position="28"/>
        <end position="38"/>
    </location>
</feature>
<reference evidence="2 3" key="1">
    <citation type="journal article" date="2015" name="Genome Announc.">
        <title>Complete Genome Sequence of the Novel Leech Symbiont Mucinivorans hirudinis M3T.</title>
        <authorList>
            <person name="Nelson M.C."/>
            <person name="Bomar L."/>
            <person name="Graf J."/>
        </authorList>
    </citation>
    <scope>NUCLEOTIDE SEQUENCE [LARGE SCALE GENOMIC DNA]</scope>
    <source>
        <strain evidence="3">M3</strain>
    </source>
</reference>
<dbReference type="eggNOG" id="ENOG5032PU9">
    <property type="taxonomic scope" value="Bacteria"/>
</dbReference>
<evidence type="ECO:0000313" key="2">
    <source>
        <dbReference type="EMBL" id="CDN30667.1"/>
    </source>
</evidence>
<organism evidence="2 3">
    <name type="scientific">Mucinivorans hirudinis</name>
    <dbReference type="NCBI Taxonomy" id="1433126"/>
    <lineage>
        <taxon>Bacteria</taxon>
        <taxon>Pseudomonadati</taxon>
        <taxon>Bacteroidota</taxon>
        <taxon>Bacteroidia</taxon>
        <taxon>Bacteroidales</taxon>
        <taxon>Rikenellaceae</taxon>
        <taxon>Mucinivorans</taxon>
    </lineage>
</organism>
<name>A0A060R6N5_9BACT</name>
<keyword evidence="3" id="KW-1185">Reference proteome</keyword>
<dbReference type="AlphaFoldDB" id="A0A060R6N5"/>
<protein>
    <submittedName>
        <fullName evidence="2">Conjugative transposon protein TraD</fullName>
    </submittedName>
</protein>
<dbReference type="KEGG" id="rbc:BN938_0562"/>
<gene>
    <name evidence="2" type="ORF">BN938_0562</name>
</gene>
<proteinExistence type="predicted"/>